<organism evidence="2 3">
    <name type="scientific">Roseburia porci</name>
    <dbReference type="NCBI Taxonomy" id="2605790"/>
    <lineage>
        <taxon>Bacteria</taxon>
        <taxon>Bacillati</taxon>
        <taxon>Bacillota</taxon>
        <taxon>Clostridia</taxon>
        <taxon>Lachnospirales</taxon>
        <taxon>Lachnospiraceae</taxon>
        <taxon>Roseburia</taxon>
    </lineage>
</organism>
<dbReference type="SUPFAM" id="SSF142433">
    <property type="entry name" value="CinA-like"/>
    <property type="match status" value="1"/>
</dbReference>
<dbReference type="EMBL" id="VUNI01000026">
    <property type="protein sequence ID" value="MST75781.1"/>
    <property type="molecule type" value="Genomic_DNA"/>
</dbReference>
<evidence type="ECO:0000313" key="3">
    <source>
        <dbReference type="Proteomes" id="UP000474024"/>
    </source>
</evidence>
<dbReference type="AlphaFoldDB" id="A0A6L5YVQ1"/>
<dbReference type="InterPro" id="IPR036653">
    <property type="entry name" value="CinA-like_C"/>
</dbReference>
<evidence type="ECO:0000313" key="2">
    <source>
        <dbReference type="EMBL" id="MST75781.1"/>
    </source>
</evidence>
<proteinExistence type="predicted"/>
<keyword evidence="3" id="KW-1185">Reference proteome</keyword>
<accession>A0A6L5YVQ1</accession>
<evidence type="ECO:0000259" key="1">
    <source>
        <dbReference type="Pfam" id="PF02464"/>
    </source>
</evidence>
<feature type="domain" description="CinA C-terminal" evidence="1">
    <location>
        <begin position="5"/>
        <end position="154"/>
    </location>
</feature>
<dbReference type="Pfam" id="PF02464">
    <property type="entry name" value="CinA"/>
    <property type="match status" value="1"/>
</dbReference>
<dbReference type="NCBIfam" id="TIGR00199">
    <property type="entry name" value="PncC_domain"/>
    <property type="match status" value="1"/>
</dbReference>
<protein>
    <submittedName>
        <fullName evidence="2">CinA family protein</fullName>
    </submittedName>
</protein>
<reference evidence="2 3" key="1">
    <citation type="submission" date="2019-08" db="EMBL/GenBank/DDBJ databases">
        <title>In-depth cultivation of the pig gut microbiome towards novel bacterial diversity and tailored functional studies.</title>
        <authorList>
            <person name="Wylensek D."/>
            <person name="Hitch T.C.A."/>
            <person name="Clavel T."/>
        </authorList>
    </citation>
    <scope>NUCLEOTIDE SEQUENCE [LARGE SCALE GENOMIC DNA]</scope>
    <source>
        <strain evidence="2 3">MUC/MUC-530-WT-4D</strain>
    </source>
</reference>
<dbReference type="Gene3D" id="3.90.950.20">
    <property type="entry name" value="CinA-like"/>
    <property type="match status" value="1"/>
</dbReference>
<sequence length="162" mass="17311">MELNRLEERLMQLLTENDLKVTTAESCTGGMVAAAIVDIPGVSEYFHAGFVTYSENAKAELLNVNPDTIKVYNVVSVETAQEMASGAAKRVHADCAIATTGVAGPGGGTEEIPVGCVCFGCVVCGHIFSEKKIFQGSRKEIRNQATEEAIRFLIAGIEEVIK</sequence>
<dbReference type="InterPro" id="IPR008136">
    <property type="entry name" value="CinA_C"/>
</dbReference>
<gene>
    <name evidence="2" type="ORF">FYJ75_12400</name>
</gene>
<dbReference type="RefSeq" id="WP_154430752.1">
    <property type="nucleotide sequence ID" value="NZ_VUNI01000026.1"/>
</dbReference>
<dbReference type="Proteomes" id="UP000474024">
    <property type="component" value="Unassembled WGS sequence"/>
</dbReference>
<name>A0A6L5YVQ1_9FIRM</name>
<comment type="caution">
    <text evidence="2">The sequence shown here is derived from an EMBL/GenBank/DDBJ whole genome shotgun (WGS) entry which is preliminary data.</text>
</comment>